<reference evidence="2 3" key="1">
    <citation type="submission" date="2017-03" db="EMBL/GenBank/DDBJ databases">
        <title>WGS assembly of Porphyra umbilicalis.</title>
        <authorList>
            <person name="Brawley S.H."/>
            <person name="Blouin N.A."/>
            <person name="Ficko-Blean E."/>
            <person name="Wheeler G.L."/>
            <person name="Lohr M."/>
            <person name="Goodson H.V."/>
            <person name="Jenkins J.W."/>
            <person name="Blaby-Haas C.E."/>
            <person name="Helliwell K.E."/>
            <person name="Chan C."/>
            <person name="Marriage T."/>
            <person name="Bhattacharya D."/>
            <person name="Klein A.S."/>
            <person name="Badis Y."/>
            <person name="Brodie J."/>
            <person name="Cao Y."/>
            <person name="Collen J."/>
            <person name="Dittami S.M."/>
            <person name="Gachon C.M."/>
            <person name="Green B.R."/>
            <person name="Karpowicz S."/>
            <person name="Kim J.W."/>
            <person name="Kudahl U."/>
            <person name="Lin S."/>
            <person name="Michel G."/>
            <person name="Mittag M."/>
            <person name="Olson B.J."/>
            <person name="Pangilinan J."/>
            <person name="Peng Y."/>
            <person name="Qiu H."/>
            <person name="Shu S."/>
            <person name="Singer J.T."/>
            <person name="Smith A.G."/>
            <person name="Sprecher B.N."/>
            <person name="Wagner V."/>
            <person name="Wang W."/>
            <person name="Wang Z.-Y."/>
            <person name="Yan J."/>
            <person name="Yarish C."/>
            <person name="Zoeuner-Riek S."/>
            <person name="Zhuang Y."/>
            <person name="Zou Y."/>
            <person name="Lindquist E.A."/>
            <person name="Grimwood J."/>
            <person name="Barry K."/>
            <person name="Rokhsar D.S."/>
            <person name="Schmutz J."/>
            <person name="Stiller J.W."/>
            <person name="Grossman A.R."/>
            <person name="Prochnik S.E."/>
        </authorList>
    </citation>
    <scope>NUCLEOTIDE SEQUENCE [LARGE SCALE GENOMIC DNA]</scope>
    <source>
        <strain evidence="2">4086291</strain>
    </source>
</reference>
<dbReference type="Proteomes" id="UP000218209">
    <property type="component" value="Unassembled WGS sequence"/>
</dbReference>
<organism evidence="2 3">
    <name type="scientific">Porphyra umbilicalis</name>
    <name type="common">Purple laver</name>
    <name type="synonym">Red alga</name>
    <dbReference type="NCBI Taxonomy" id="2786"/>
    <lineage>
        <taxon>Eukaryota</taxon>
        <taxon>Rhodophyta</taxon>
        <taxon>Bangiophyceae</taxon>
        <taxon>Bangiales</taxon>
        <taxon>Bangiaceae</taxon>
        <taxon>Porphyra</taxon>
    </lineage>
</organism>
<feature type="compositionally biased region" description="Basic and acidic residues" evidence="1">
    <location>
        <begin position="76"/>
        <end position="89"/>
    </location>
</feature>
<name>A0A1X6PHG8_PORUM</name>
<feature type="compositionally biased region" description="Low complexity" evidence="1">
    <location>
        <begin position="91"/>
        <end position="114"/>
    </location>
</feature>
<dbReference type="AlphaFoldDB" id="A0A1X6PHG8"/>
<dbReference type="PANTHER" id="PTHR45725">
    <property type="entry name" value="FORMIN HOMOLOGY 2 FAMILY MEMBER"/>
    <property type="match status" value="1"/>
</dbReference>
<dbReference type="InterPro" id="IPR051425">
    <property type="entry name" value="Formin_Homology"/>
</dbReference>
<feature type="region of interest" description="Disordered" evidence="1">
    <location>
        <begin position="210"/>
        <end position="253"/>
    </location>
</feature>
<feature type="region of interest" description="Disordered" evidence="1">
    <location>
        <begin position="40"/>
        <end position="141"/>
    </location>
</feature>
<feature type="compositionally biased region" description="Acidic residues" evidence="1">
    <location>
        <begin position="53"/>
        <end position="73"/>
    </location>
</feature>
<feature type="region of interest" description="Disordered" evidence="1">
    <location>
        <begin position="271"/>
        <end position="321"/>
    </location>
</feature>
<dbReference type="EMBL" id="KV918778">
    <property type="protein sequence ID" value="OSX80267.1"/>
    <property type="molecule type" value="Genomic_DNA"/>
</dbReference>
<evidence type="ECO:0000313" key="3">
    <source>
        <dbReference type="Proteomes" id="UP000218209"/>
    </source>
</evidence>
<keyword evidence="3" id="KW-1185">Reference proteome</keyword>
<evidence type="ECO:0000256" key="1">
    <source>
        <dbReference type="SAM" id="MobiDB-lite"/>
    </source>
</evidence>
<accession>A0A1X6PHG8</accession>
<proteinExistence type="predicted"/>
<protein>
    <submittedName>
        <fullName evidence="2">Uncharacterized protein</fullName>
    </submittedName>
</protein>
<sequence length="786" mass="82859">MAMPPAQWSLFRTDNYVSLPCRPRRSFVRRAAVMQLLPVRARARTPSLPSESESNDGNDDPDDSGVDGEDEVAEAATHEARGASQHEDGAEAAAPAEREGNAAASSTASVPPSGSRKRSAPDADVGGGAPSRTPPTVRTPLPSDALAELLAARSRNPHIFPVTFWTPGTSAAVSAVPHLQASGALPSPAPQMPRGLPAAGHDVGVLLQDARTLSPSPPPPSASAPLPRRLSFGQTPTSPTPPISDGDGSSSDMHDDELVAAYITPPVSPTASLLASPSYLRPSSGKRHRSSGGRAARASRTAAVGAAAVPPPPPRTVEGAPSLTLDDLQDAIRNGFSSLRREMTRFRAELVVVKSQAASVLRRMDGLAATTDGMQSGNEIVLERLVHVEKALKAVGDRIPAARDGGDSWGAGTTEGDTVRVINEIKELFLEYLVGDIRAASSSASVYPTVDTTNARLLRAAAEVLKVSEEDAAARLQKKMMLPVRKPAKGMALVVAYQYVKRVVSHLSSSRTSVAVSTYVKNVHALKGMGTWSSIASSTRRILKLSPEECTELLRDDSFITGAYGRLAMLEALAEVIDEIEGTASMVASSGPNKASRVIRCLYGHFASVSFRVRSFPRNRAGLQSVTAGAGVLNQGHRSLFERELLLLHHLLPKDADVHEGLQLIDGADASRHLVRSSASSGTLAAAPVAPTGSLLTVLAAGSLPAAPAFALPDLPVGPVLPTPPRALTLAPLPAGVPFLPGSEAARREAERALLDDWDEEEDDDEIRPVRNEHASQWGAYRAVRR</sequence>
<gene>
    <name evidence="2" type="ORF">BU14_0056s0049</name>
</gene>
<dbReference type="PANTHER" id="PTHR45725:SF20">
    <property type="entry name" value="C3H1-TYPE DOMAIN-CONTAINING PROTEIN-RELATED"/>
    <property type="match status" value="1"/>
</dbReference>
<evidence type="ECO:0000313" key="2">
    <source>
        <dbReference type="EMBL" id="OSX80267.1"/>
    </source>
</evidence>
<feature type="compositionally biased region" description="Low complexity" evidence="1">
    <location>
        <begin position="292"/>
        <end position="308"/>
    </location>
</feature>